<evidence type="ECO:0000256" key="1">
    <source>
        <dbReference type="SAM" id="SignalP"/>
    </source>
</evidence>
<accession>A0A840U7B6</accession>
<keyword evidence="1" id="KW-0732">Signal</keyword>
<dbReference type="Proteomes" id="UP000591735">
    <property type="component" value="Unassembled WGS sequence"/>
</dbReference>
<dbReference type="Pfam" id="PF03413">
    <property type="entry name" value="PepSY"/>
    <property type="match status" value="1"/>
</dbReference>
<feature type="chain" id="PRO_5032847449" evidence="1">
    <location>
        <begin position="36"/>
        <end position="123"/>
    </location>
</feature>
<gene>
    <name evidence="3" type="ORF">HNR38_000571</name>
</gene>
<evidence type="ECO:0000259" key="2">
    <source>
        <dbReference type="Pfam" id="PF03413"/>
    </source>
</evidence>
<evidence type="ECO:0000313" key="3">
    <source>
        <dbReference type="EMBL" id="MBB5320103.1"/>
    </source>
</evidence>
<name>A0A840U7B6_9GAMM</name>
<dbReference type="Gene3D" id="3.10.450.40">
    <property type="match status" value="1"/>
</dbReference>
<dbReference type="EMBL" id="JACHFE010000001">
    <property type="protein sequence ID" value="MBB5320103.1"/>
    <property type="molecule type" value="Genomic_DNA"/>
</dbReference>
<protein>
    <submittedName>
        <fullName evidence="3">Putative membrane protein YkoI</fullName>
    </submittedName>
</protein>
<proteinExistence type="predicted"/>
<evidence type="ECO:0000313" key="4">
    <source>
        <dbReference type="Proteomes" id="UP000591735"/>
    </source>
</evidence>
<dbReference type="AlphaFoldDB" id="A0A840U7B6"/>
<comment type="caution">
    <text evidence="3">The sequence shown here is derived from an EMBL/GenBank/DDBJ whole genome shotgun (WGS) entry which is preliminary data.</text>
</comment>
<organism evidence="3 4">
    <name type="scientific">Marinobacter oulmenensis</name>
    <dbReference type="NCBI Taxonomy" id="643747"/>
    <lineage>
        <taxon>Bacteria</taxon>
        <taxon>Pseudomonadati</taxon>
        <taxon>Pseudomonadota</taxon>
        <taxon>Gammaproteobacteria</taxon>
        <taxon>Pseudomonadales</taxon>
        <taxon>Marinobacteraceae</taxon>
        <taxon>Marinobacter</taxon>
    </lineage>
</organism>
<keyword evidence="4" id="KW-1185">Reference proteome</keyword>
<sequence length="123" mass="14244">MKHQEPNLIPRDRFSRRLLLVFGLALCLPFTLQMAAADDDEWRKLHREVEAGRIKPLGDIMDSLQQDWKGDVIDVDIEKEDGRILYEIELLGPEGQVAEFEIDARTGEVLEVEGRNLRSMERQ</sequence>
<feature type="signal peptide" evidence="1">
    <location>
        <begin position="1"/>
        <end position="35"/>
    </location>
</feature>
<dbReference type="InterPro" id="IPR025711">
    <property type="entry name" value="PepSY"/>
</dbReference>
<feature type="domain" description="PepSY" evidence="2">
    <location>
        <begin position="69"/>
        <end position="113"/>
    </location>
</feature>
<dbReference type="RefSeq" id="WP_183699550.1">
    <property type="nucleotide sequence ID" value="NZ_JACHFE010000001.1"/>
</dbReference>
<reference evidence="3 4" key="1">
    <citation type="submission" date="2020-08" db="EMBL/GenBank/DDBJ databases">
        <title>Genomic Encyclopedia of Type Strains, Phase IV (KMG-IV): sequencing the most valuable type-strain genomes for metagenomic binning, comparative biology and taxonomic classification.</title>
        <authorList>
            <person name="Goeker M."/>
        </authorList>
    </citation>
    <scope>NUCLEOTIDE SEQUENCE [LARGE SCALE GENOMIC DNA]</scope>
    <source>
        <strain evidence="3 4">DSM 22359</strain>
    </source>
</reference>